<feature type="compositionally biased region" description="Pro residues" evidence="3">
    <location>
        <begin position="668"/>
        <end position="677"/>
    </location>
</feature>
<dbReference type="PANTHER" id="PTHR12979:SF5">
    <property type="entry name" value="CCR4-NOT TRANSCRIPTION COMPLEX SUBUNIT 10"/>
    <property type="match status" value="1"/>
</dbReference>
<keyword evidence="5" id="KW-1185">Reference proteome</keyword>
<feature type="compositionally biased region" description="Polar residues" evidence="3">
    <location>
        <begin position="613"/>
        <end position="625"/>
    </location>
</feature>
<dbReference type="AlphaFoldDB" id="A0A8C4HYY7"/>
<feature type="region of interest" description="Disordered" evidence="3">
    <location>
        <begin position="552"/>
        <end position="577"/>
    </location>
</feature>
<feature type="region of interest" description="Disordered" evidence="3">
    <location>
        <begin position="613"/>
        <end position="688"/>
    </location>
</feature>
<feature type="compositionally biased region" description="Low complexity" evidence="3">
    <location>
        <begin position="642"/>
        <end position="657"/>
    </location>
</feature>
<feature type="compositionally biased region" description="Low complexity" evidence="3">
    <location>
        <begin position="428"/>
        <end position="445"/>
    </location>
</feature>
<keyword evidence="2" id="KW-0810">Translation regulation</keyword>
<dbReference type="Ensembl" id="ENSDLAT00005052358.2">
    <property type="protein sequence ID" value="ENSDLAP00005049126.2"/>
    <property type="gene ID" value="ENSDLAG00005021298.2"/>
</dbReference>
<reference evidence="4" key="2">
    <citation type="submission" date="2025-09" db="UniProtKB">
        <authorList>
            <consortium name="Ensembl"/>
        </authorList>
    </citation>
    <scope>IDENTIFICATION</scope>
</reference>
<dbReference type="PANTHER" id="PTHR12979">
    <property type="entry name" value="CCR4-NOT TRANSCRIPTION COMPLEX SUBUNIT 10"/>
    <property type="match status" value="1"/>
</dbReference>
<evidence type="ECO:0000313" key="5">
    <source>
        <dbReference type="Proteomes" id="UP000694389"/>
    </source>
</evidence>
<dbReference type="Proteomes" id="UP000694389">
    <property type="component" value="Unassembled WGS sequence"/>
</dbReference>
<dbReference type="GO" id="GO:0005737">
    <property type="term" value="C:cytoplasm"/>
    <property type="evidence" value="ECO:0007669"/>
    <property type="project" value="UniProtKB-SubCell"/>
</dbReference>
<comment type="subcellular location">
    <subcellularLocation>
        <location evidence="2">Cytoplasm</location>
    </subcellularLocation>
    <subcellularLocation>
        <location evidence="2">Nucleus</location>
    </subcellularLocation>
</comment>
<protein>
    <recommendedName>
        <fullName evidence="2">CCR4-NOT transcription complex subunit 10</fullName>
    </recommendedName>
</protein>
<keyword evidence="2" id="KW-0805">Transcription regulation</keyword>
<reference evidence="4" key="1">
    <citation type="submission" date="2025-08" db="UniProtKB">
        <authorList>
            <consortium name="Ensembl"/>
        </authorList>
    </citation>
    <scope>IDENTIFICATION</scope>
</reference>
<keyword evidence="2" id="KW-0943">RNA-mediated gene silencing</keyword>
<comment type="function">
    <text evidence="2">Component of the CCR4-NOT complex which is one of the major cellular mRNA deadenylases and is linked to various cellular processes including bulk mRNA degradation, miRNA-mediated repression, translational repression during translational initiation and general transcription regulation.</text>
</comment>
<dbReference type="GeneTree" id="ENSGT00390000001827"/>
<organism evidence="4 5">
    <name type="scientific">Dicentrarchus labrax</name>
    <name type="common">European seabass</name>
    <name type="synonym">Morone labrax</name>
    <dbReference type="NCBI Taxonomy" id="13489"/>
    <lineage>
        <taxon>Eukaryota</taxon>
        <taxon>Metazoa</taxon>
        <taxon>Chordata</taxon>
        <taxon>Craniata</taxon>
        <taxon>Vertebrata</taxon>
        <taxon>Euteleostomi</taxon>
        <taxon>Actinopterygii</taxon>
        <taxon>Neopterygii</taxon>
        <taxon>Teleostei</taxon>
        <taxon>Neoteleostei</taxon>
        <taxon>Acanthomorphata</taxon>
        <taxon>Eupercaria</taxon>
        <taxon>Moronidae</taxon>
        <taxon>Dicentrarchus</taxon>
    </lineage>
</organism>
<dbReference type="InterPro" id="IPR039740">
    <property type="entry name" value="CNOT10"/>
</dbReference>
<dbReference type="GO" id="GO:0030014">
    <property type="term" value="C:CCR4-NOT complex"/>
    <property type="evidence" value="ECO:0007669"/>
    <property type="project" value="UniProtKB-UniRule"/>
</dbReference>
<dbReference type="InterPro" id="IPR011990">
    <property type="entry name" value="TPR-like_helical_dom_sf"/>
</dbReference>
<feature type="region of interest" description="Disordered" evidence="3">
    <location>
        <begin position="1"/>
        <end position="27"/>
    </location>
</feature>
<keyword evidence="2" id="KW-0804">Transcription</keyword>
<dbReference type="SUPFAM" id="SSF48452">
    <property type="entry name" value="TPR-like"/>
    <property type="match status" value="1"/>
</dbReference>
<dbReference type="GO" id="GO:0017148">
    <property type="term" value="P:negative regulation of translation"/>
    <property type="evidence" value="ECO:0007669"/>
    <property type="project" value="TreeGrafter"/>
</dbReference>
<sequence>MAESTEQNEAKHDSSSSPGMTDQEKEVAASAYEAFSAGKYDQSLKHLEALQELNKEDYKIAMNKAVVEFYKSGQTTTGTLKQTLMAMKNQVHTSEDVDGLDDVENSLLYYNQAIIHYHMRQFSDAISVGERLYQFLEPFEKFAQAVCLLLVDLYLLTFQPEKALHLLAVLDKMSVQGSNKNGKGENNSSNKDGANQKAEFTAMIEAAKSKMHQYKVRAYIQMKSSKACKREIKSVMNTAGNSAPSLFLKSNFEYLRGNYRKAVKLLNSSNIAEHPGPIKTAKKFTGIPMCALLANKRYELLYNCGIQLLHIGRPLAAFECLMEAVQVYHSNPRLWLRLAECCISANKGGSEQESKGLPCKKGIVQSIVGQGYHRKIVLASQSTQNTIYSEGQSAAIPVASMEFAAICLRNALLLLPEHQQLDTKTENGSKTSSQSGSTESGSENSDACSGKGQEADKFLSAAPSSPLRKQEVENLRCSILACSAYVALALGDNLMALNHAEKLLHQTKVSGSLKFLGHLYAAEALISLDRISDAIAHLNPENISDVSMGVLTSEQDQGSDKGDEPVESSGKQTPMCYPSSVTSARAMMLFNLGSAYCLRSEYDKARKCLHQETPSWPCRSSNGTSFCPRRSRGSPQTPARNPSSSPFSLSSQSSCPHPSHKFSANEHPQPPLTPIPPHQRTNSTHTHTHTALRIFIKLLPVSTRSHMKCRSD</sequence>
<keyword evidence="2" id="KW-0539">Nucleus</keyword>
<gene>
    <name evidence="4" type="primary">cnot10</name>
</gene>
<evidence type="ECO:0000256" key="3">
    <source>
        <dbReference type="SAM" id="MobiDB-lite"/>
    </source>
</evidence>
<dbReference type="GO" id="GO:0006402">
    <property type="term" value="P:mRNA catabolic process"/>
    <property type="evidence" value="ECO:0007669"/>
    <property type="project" value="TreeGrafter"/>
</dbReference>
<evidence type="ECO:0000256" key="2">
    <source>
        <dbReference type="RuleBase" id="RU367083"/>
    </source>
</evidence>
<comment type="similarity">
    <text evidence="1 2">Belongs to the CNOT10 family.</text>
</comment>
<dbReference type="GO" id="GO:0005634">
    <property type="term" value="C:nucleus"/>
    <property type="evidence" value="ECO:0007669"/>
    <property type="project" value="UniProtKB-SubCell"/>
</dbReference>
<evidence type="ECO:0000313" key="4">
    <source>
        <dbReference type="Ensembl" id="ENSDLAP00005049126.2"/>
    </source>
</evidence>
<proteinExistence type="inferred from homology"/>
<accession>A0A8C4HYY7</accession>
<evidence type="ECO:0000256" key="1">
    <source>
        <dbReference type="ARBA" id="ARBA00010080"/>
    </source>
</evidence>
<keyword evidence="2" id="KW-0963">Cytoplasm</keyword>
<dbReference type="GO" id="GO:0031047">
    <property type="term" value="P:regulatory ncRNA-mediated gene silencing"/>
    <property type="evidence" value="ECO:0007669"/>
    <property type="project" value="UniProtKB-UniRule"/>
</dbReference>
<name>A0A8C4HYY7_DICLA</name>
<dbReference type="Gene3D" id="1.25.40.10">
    <property type="entry name" value="Tetratricopeptide repeat domain"/>
    <property type="match status" value="2"/>
</dbReference>
<feature type="region of interest" description="Disordered" evidence="3">
    <location>
        <begin position="422"/>
        <end position="451"/>
    </location>
</feature>